<organism evidence="4 5">
    <name type="scientific">Aspergillus terreus (strain NIH 2624 / FGSC A1156)</name>
    <dbReference type="NCBI Taxonomy" id="341663"/>
    <lineage>
        <taxon>Eukaryota</taxon>
        <taxon>Fungi</taxon>
        <taxon>Dikarya</taxon>
        <taxon>Ascomycota</taxon>
        <taxon>Pezizomycotina</taxon>
        <taxon>Eurotiomycetes</taxon>
        <taxon>Eurotiomycetidae</taxon>
        <taxon>Eurotiales</taxon>
        <taxon>Aspergillaceae</taxon>
        <taxon>Aspergillus</taxon>
        <taxon>Aspergillus subgen. Circumdati</taxon>
    </lineage>
</organism>
<name>Q0CZM3_ASPTN</name>
<evidence type="ECO:0000256" key="1">
    <source>
        <dbReference type="ARBA" id="ARBA00009199"/>
    </source>
</evidence>
<dbReference type="eggNOG" id="KOG1211">
    <property type="taxonomic scope" value="Eukaryota"/>
</dbReference>
<dbReference type="Pfam" id="PF01425">
    <property type="entry name" value="Amidase"/>
    <property type="match status" value="2"/>
</dbReference>
<evidence type="ECO:0000259" key="3">
    <source>
        <dbReference type="Pfam" id="PF01425"/>
    </source>
</evidence>
<sequence>MGPRSNTDELRFFHYPEVREGPSVPYKNEDQSIPVLRGAPLAIGASLYACLHSFIPSPRNPSQHHTNASRRIHNVGFIQSFFWRNAGFDVIRNIPHLHEYTARYDPTVIPVVPDTVTADALPAPTQRRAGPTAYYTSADYHALYKAGSLSPVAVVEALLPLIRRDATPAGAHSVAFLESNVARVRAAAEASAQRYRDGTPLGPLDGVPVAVKDELNMEGYKRTLGSKLDFTNGVEGTSWCVKKWEEAGAIVVGKTTMHELGLGESRSKEDRRSTSPQNHLYLGNETDPADTNNNNPNYGTPRNPHNEKYYCGGSSGGSGYAVAAGLVPIALGADGGGSIRIPSSFCGIWGLKPSHGRVSGTPTVSLATTVGVNGPMAASIDDLALAYRVMAAPAPAADDPMSAAFPSPLRTLAVPADRPKMIGIIPEWIDRAEPEVRRVFDATLDFYRKQGYTVVEIAIPYLPEGQRAHVLTIMTEIASALSPRQIRSLTAPNKVLVSMGMWQITGQDVLAAQRLRNLLMAHLAHLFQKYPGLLIFSPTTPIAGWKIDGGEADLSRGLSDGKASVRNMEYVWLANFTGCPAINCPAGYSNAGVPIGVMAMGEWGTEEELIAFARDGEAILDLPENQPHTKDDSSEQSSGLRVPHGNSSRWEDVIATATQ</sequence>
<dbReference type="OrthoDB" id="421993at2759"/>
<dbReference type="InterPro" id="IPR036928">
    <property type="entry name" value="AS_sf"/>
</dbReference>
<feature type="domain" description="Amidase" evidence="3">
    <location>
        <begin position="292"/>
        <end position="609"/>
    </location>
</feature>
<evidence type="ECO:0000313" key="5">
    <source>
        <dbReference type="Proteomes" id="UP000007963"/>
    </source>
</evidence>
<dbReference type="GeneID" id="4355622"/>
<evidence type="ECO:0000313" key="4">
    <source>
        <dbReference type="EMBL" id="EAU39507.1"/>
    </source>
</evidence>
<dbReference type="Gene3D" id="3.90.1300.10">
    <property type="entry name" value="Amidase signature (AS) domain"/>
    <property type="match status" value="1"/>
</dbReference>
<dbReference type="VEuPathDB" id="FungiDB:ATEG_00861"/>
<accession>Q0CZM3</accession>
<evidence type="ECO:0000256" key="2">
    <source>
        <dbReference type="SAM" id="MobiDB-lite"/>
    </source>
</evidence>
<dbReference type="SUPFAM" id="SSF75304">
    <property type="entry name" value="Amidase signature (AS) enzymes"/>
    <property type="match status" value="1"/>
</dbReference>
<dbReference type="Proteomes" id="UP000007963">
    <property type="component" value="Unassembled WGS sequence"/>
</dbReference>
<comment type="similarity">
    <text evidence="1">Belongs to the amidase family.</text>
</comment>
<dbReference type="OMA" id="PGWHIDG"/>
<dbReference type="InterPro" id="IPR020556">
    <property type="entry name" value="Amidase_CS"/>
</dbReference>
<dbReference type="PANTHER" id="PTHR11895:SF67">
    <property type="entry name" value="AMIDASE DOMAIN-CONTAINING PROTEIN"/>
    <property type="match status" value="1"/>
</dbReference>
<dbReference type="PROSITE" id="PS00571">
    <property type="entry name" value="AMIDASES"/>
    <property type="match status" value="1"/>
</dbReference>
<feature type="domain" description="Amidase" evidence="3">
    <location>
        <begin position="176"/>
        <end position="265"/>
    </location>
</feature>
<proteinExistence type="inferred from homology"/>
<dbReference type="AlphaFoldDB" id="Q0CZM3"/>
<feature type="compositionally biased region" description="Low complexity" evidence="2">
    <location>
        <begin position="284"/>
        <end position="302"/>
    </location>
</feature>
<reference evidence="5" key="1">
    <citation type="submission" date="2005-09" db="EMBL/GenBank/DDBJ databases">
        <title>Annotation of the Aspergillus terreus NIH2624 genome.</title>
        <authorList>
            <person name="Birren B.W."/>
            <person name="Lander E.S."/>
            <person name="Galagan J.E."/>
            <person name="Nusbaum C."/>
            <person name="Devon K."/>
            <person name="Henn M."/>
            <person name="Ma L.-J."/>
            <person name="Jaffe D.B."/>
            <person name="Butler J."/>
            <person name="Alvarez P."/>
            <person name="Gnerre S."/>
            <person name="Grabherr M."/>
            <person name="Kleber M."/>
            <person name="Mauceli E.W."/>
            <person name="Brockman W."/>
            <person name="Rounsley S."/>
            <person name="Young S.K."/>
            <person name="LaButti K."/>
            <person name="Pushparaj V."/>
            <person name="DeCaprio D."/>
            <person name="Crawford M."/>
            <person name="Koehrsen M."/>
            <person name="Engels R."/>
            <person name="Montgomery P."/>
            <person name="Pearson M."/>
            <person name="Howarth C."/>
            <person name="Larson L."/>
            <person name="Luoma S."/>
            <person name="White J."/>
            <person name="Alvarado L."/>
            <person name="Kodira C.D."/>
            <person name="Zeng Q."/>
            <person name="Oleary S."/>
            <person name="Yandava C."/>
            <person name="Denning D.W."/>
            <person name="Nierman W.C."/>
            <person name="Milne T."/>
            <person name="Madden K."/>
        </authorList>
    </citation>
    <scope>NUCLEOTIDE SEQUENCE [LARGE SCALE GENOMIC DNA]</scope>
    <source>
        <strain evidence="5">NIH 2624 / FGSC A1156</strain>
    </source>
</reference>
<protein>
    <recommendedName>
        <fullName evidence="3">Amidase domain-containing protein</fullName>
    </recommendedName>
</protein>
<dbReference type="PANTHER" id="PTHR11895">
    <property type="entry name" value="TRANSAMIDASE"/>
    <property type="match status" value="1"/>
</dbReference>
<dbReference type="GO" id="GO:0003824">
    <property type="term" value="F:catalytic activity"/>
    <property type="evidence" value="ECO:0007669"/>
    <property type="project" value="InterPro"/>
</dbReference>
<dbReference type="STRING" id="341663.Q0CZM3"/>
<dbReference type="RefSeq" id="XP_001210947.1">
    <property type="nucleotide sequence ID" value="XM_001210947.1"/>
</dbReference>
<dbReference type="InterPro" id="IPR023631">
    <property type="entry name" value="Amidase_dom"/>
</dbReference>
<feature type="region of interest" description="Disordered" evidence="2">
    <location>
        <begin position="261"/>
        <end position="302"/>
    </location>
</feature>
<feature type="region of interest" description="Disordered" evidence="2">
    <location>
        <begin position="621"/>
        <end position="659"/>
    </location>
</feature>
<dbReference type="HOGENOM" id="CLU_009600_0_2_1"/>
<gene>
    <name evidence="4" type="ORF">ATEG_00861</name>
</gene>
<dbReference type="EMBL" id="CH476594">
    <property type="protein sequence ID" value="EAU39507.1"/>
    <property type="molecule type" value="Genomic_DNA"/>
</dbReference>
<dbReference type="InterPro" id="IPR000120">
    <property type="entry name" value="Amidase"/>
</dbReference>